<dbReference type="Pfam" id="PF00501">
    <property type="entry name" value="AMP-binding"/>
    <property type="match status" value="2"/>
</dbReference>
<dbReference type="FunFam" id="3.30.300.30:FF:000015">
    <property type="entry name" value="Nonribosomal peptide synthase SidD"/>
    <property type="match status" value="1"/>
</dbReference>
<organism evidence="8 9">
    <name type="scientific">Lepraria neglecta</name>
    <dbReference type="NCBI Taxonomy" id="209136"/>
    <lineage>
        <taxon>Eukaryota</taxon>
        <taxon>Fungi</taxon>
        <taxon>Dikarya</taxon>
        <taxon>Ascomycota</taxon>
        <taxon>Pezizomycotina</taxon>
        <taxon>Lecanoromycetes</taxon>
        <taxon>OSLEUM clade</taxon>
        <taxon>Lecanoromycetidae</taxon>
        <taxon>Lecanorales</taxon>
        <taxon>Lecanorineae</taxon>
        <taxon>Stereocaulaceae</taxon>
        <taxon>Lepraria</taxon>
    </lineage>
</organism>
<dbReference type="PANTHER" id="PTHR45527:SF2">
    <property type="entry name" value="FERRICROCIN SYNTHETASE (NONRIBOSOMAL PEPTIDE SIDEROPHORE SYNTHASE ) (EUROFUNG)"/>
    <property type="match status" value="1"/>
</dbReference>
<keyword evidence="9" id="KW-1185">Reference proteome</keyword>
<dbReference type="FunFam" id="3.40.50.12780:FF:000024">
    <property type="entry name" value="Nonribosomal siderophore peptide synthase SidC"/>
    <property type="match status" value="2"/>
</dbReference>
<dbReference type="PROSITE" id="PS50075">
    <property type="entry name" value="CARRIER"/>
    <property type="match status" value="3"/>
</dbReference>
<dbReference type="Pfam" id="PF00668">
    <property type="entry name" value="Condensation"/>
    <property type="match status" value="4"/>
</dbReference>
<dbReference type="GO" id="GO:0043041">
    <property type="term" value="P:amino acid activation for nonribosomal peptide biosynthetic process"/>
    <property type="evidence" value="ECO:0007669"/>
    <property type="project" value="TreeGrafter"/>
</dbReference>
<dbReference type="GO" id="GO:0031177">
    <property type="term" value="F:phosphopantetheine binding"/>
    <property type="evidence" value="ECO:0007669"/>
    <property type="project" value="InterPro"/>
</dbReference>
<dbReference type="PROSITE" id="PS00455">
    <property type="entry name" value="AMP_BINDING"/>
    <property type="match status" value="2"/>
</dbReference>
<feature type="region of interest" description="Disordered" evidence="6">
    <location>
        <begin position="1997"/>
        <end position="2019"/>
    </location>
</feature>
<evidence type="ECO:0000256" key="2">
    <source>
        <dbReference type="ARBA" id="ARBA00022450"/>
    </source>
</evidence>
<sequence>MASQALVSGSVPPLDDSLEDGSSVHDATPLIASHESIGEFDIYQSGDLSHTPFPTLTGLRTQAVVGKLESTIVDSQLTLDELHNTTKSVGASPIAALQATWAVILSTYTHAQDNVAFGTVLSTSADGDCDQLCKDALYTFPTRVCVGKSQKLENPTNANVLRQLTRSNKRAIHHYRSLTVAQRGIQHRFSTTVALTKGPPLEDYHSTLKNVNHPTEDPDFAVRLEVWPGTAGLLKLKASFTDLFLNQTSARLMLTQMEFVLAHLISNAWQSIASSASAVPSSLLSISEEIIESSAAACMKPPLLHSQFETMAETSPDRVALIFREDLKWDDSELNVTWTYRQLNQKADCFATYLNSHFGSLIDKIVPICMKRCPQLYVAILGILKAGGAWCPIDASFPARRRHDLVARTGAAMLILPEPKDTSDFDGIPRGVIPVDITRLANSTTERDERPSPTSSNLAYLIWTSGTTGEPKGVPIHHRAAVTSMRALQGSIPIDVKGDIVRCIQFSQFTFDVFVQDLFYTWGVGGTIISSNRETMLGSFPELANKTKATHAHLTPAFAASILRKQCPTLEVITMIGEKLPQNVADDWSRDMRAFNTYGPAETTVVSTFRQFGSAGDEFLSSNIGFPLPSVSTFVMCNGHPVMKNGVGELALGGLQLSKGYWNDPARSSESFVWNEEFSRYLYMTGDVVRQLYDGSLDFVGRTDDLIKIQGIRIELSEIAFSLRSCHPLAEQVEIQYLSRHDRPSNVIVAFLAAQEIDSACETTCQMGEEAVEICKSALLEAQRRLPDYMIPSVFLVVKSIPRTSSAKVDRTALKNLYGSADLGMWERKLASEQSHPTATATWTWTSQESAILECIREVAGTSQETMSRSSNLPSLGIDSIGATRLVALLNTKEMSLSVADVLRCQSLDDLVGISINSPTLPEAENFDLEAFHDRWCSKVKAEVVGRGVFIVPTLPLQESLIGESMQNVQTYWSSQFFSLSAQVDMIRLREAWQQVAMHTEALRTGFIPTAEISEQRADDFDSHVTFLQLIYEESQLDWDYIQSSEALWRAQAKERARAIAERRQRNHFKEPPWAVTVFQRENCPILMISIHHSIRDDTSLGLITADVHQTYLNLCGGLNGLNGPNVGVESPVEQRLQLHEALRFTLPRKSQTEQDEKFWAEILRPFADTDIVKTWPDLTGRRILADNTMSGFLIHTRDLRTPCRDLQARAISIGASSMASVLRVAFGCILLEYLETDNVVFAETWSARTEFLSLAEVVGPLITVLPVPFRAQGSAREMLTRQSEFQRESRAHRSIHSRVIRKLLGRPETQVLYPAVFNFLPDLIENDLSERRDPSPWTKMDDFLGLTVEHPLAINFAETTTGFLRLELLASELVMDTAHLGLLAQQIDALLAVILEFPDMPLDQIVSRLPNDLLSISSGSISEAVNGASKRNSTDWIDHYAAVHPEWLAAQVVSCIDEENVVSESWNYAELFSGYNRVAAFISRLGCHGQMIAVCLDRRLEAFATILGILKSGNTYLPIDEDLPVERKSFLLYDSTAAMLFTIKSLAATFSDIPNACRVICVDESGYGQEGGLGSPTSSPLDMEMTDCVDEEQSVDDTLTRKVSPQQTGDNAYLLYTSGSTGLPKGVLVSSGNLCSFIEAASEFTCSHVHGMDELAGKGRYLGLASRAFDVHLIEMFLAWRHGMATVTASRTMLLDNLELALRKLNISHAFFVPSLIDHASLNPATLPRLRYLSVGGEKISKRVIDTWASNANVTLVNAYGPTEMTIGCAFKAVTPSTNVRNIGPPLGNTTAHVLVPNTERYTMRGVSGELCLTGDLVANGYHNRPDVKGFVEDFNGSRIYRTGDRVRMISDGSLEFLGRSDDQTKIRGQRLELGEVSEAIRASTAAILEVETIDVATMVVQHPSLTRPQLVSFVVAPRCWAVNNRESPIFISNDDHGLGEKVQDIKARCRDILPSYMVPDHVIFITTLPIAPTSGKADGKRLISLFSEMSLSDLMSPSASDIPGQPEPSSREMSESEKRVRDAILETLTLDAADISHDTNLFRLGLDSLSVISLTIRLQKIGFDCTVTSVLRNPILESLALLPRKGKFGGVQRQRFAKMERMLSDMEARFRGAHSHGLDDSSISAMRPCLPLQESLVAATLNNKSDALYVNHMYLKLSAEVDYTHFYRAWVGVVAEYDILRTCFQEFENKIVQIVLKHNDSQSLSWNEACTLDLDHELSAVRLREVGIASEMISNMSCKPPMRFHLLRSSPEDQGAILGISIHHALYDGESLSMILDEVYTRYQSDVLPQSRTPFITLIQYVLSQDRHLSRNYWKEYLAECKPASITGSNGPPVDKQFAEKTSLSTERTLSNRLSELEEFSYSVKGTLASTIQGVFGIILAQLLGQSDVVFGAVLSGRSLPIEDPHSILAPCITTIPQRVNLQRNHSSVLDTLAVAQEGFVKSLEYQHTALRDIHRWIEAEKALFDSLFSFVHKGKPGAYSHLWCELENSMPNNFPFSIEFEADHEANRMVARCAFTPAFGDLDKADSFLENIDLLLGALVRQEDVRLGDLNIASSDVVDSDSKPHASDGSHWSPGELEMRALIADICGISPTNVSKSASFFSLGIDSITAIRLARRMRQSKMECSSADVMRHSCIAALASHVSALRLQTGHTDNYTHSNEDERLTGFLHKVPTFGPRDAVMDVFICTPLQSSMLTQTLASNGILYVHHHAVRLSNEIDLSKLKRSWEHLAAHTEILRTTFHFSQADGLWLAAVHQESKMEWNEHDAPFSLSNSSDSIGLVPKSFAFRGEADFARLPWELTIWKAPRDVVLVLSIHHSLYDGESINLLFHDLAKAYQATNLHPRPSFSGAAREIVKSNADAEDFWIRNLAGYEGSEPLRMPNDGRSGIVEAGSVLKVNVDSVLEGCKDLGVTLQTVALLAVGKSLASAFGRRDVVFGHVVGGRSLAMRGADEVVGPLFNTVPFRLTIDKTYITNRQAANEVQRFTGDSQPYQHASLGKIQQAWRKGVGNMNTQLFDALFVFQNKVGVQESAPSRLWTPLEIPGAVADTEYPINIEFEQNEQAIILRVASHEVLMHQEQLSAWIVKFERVLQDILEHPSRSVIAFPDPLQSLPLALPKRPHKTSQHDDVGSGPDLNCIHNTLSEISGIPLERIALNTSIFSLGLDSIAAIQVAAACRKKGYSVSVADVLQGRSLGGICRLLRGKNLVQDGQLKSQSSMISSELRSKALALVNARDEDVEDVLPCLGGQVYHLASWLKSGRLLCEPIWTYSCQERLNAEDLMSAWRGLRERHSILRTEFVAIEPKQIVQVVLNPSVVDDSSFQCLDAPGILANAAIDINKREAREPFDLFTAPSRLYLIRGGDQDCVLMKLHHATYDAWTIPTLIADLTALYRNFNLAPVPNFKPFIQHTIQSLQAEEQKDYWTKCLNGSQPTLLKPSLAHAKAQLNIKPKPTFVVLKGAIPSLKSLAATIRRSEVAVPTLILIAFARTLARYTSISNPIFGLYQTGRSASFDGIRNLCAPCLNITPLLIPEALSCKPRATAQALQSDLAARVPFEQSYLHDILEWVGSAHVPLFNTYVNILWHEGVNAPSSSSEDDLLVPWRPGSPSELAPTEPMPGRTAVDGLDVGMIAEKNLFLDVGRSFDGDAADFTIKSDGGLMEGEEVRRFAVEVAEEVIQLVETIGDDVRREL</sequence>
<reference evidence="8" key="1">
    <citation type="submission" date="2022-11" db="EMBL/GenBank/DDBJ databases">
        <title>Chromosomal genome sequence assembly and mating type (MAT) locus characterization of the leprose asexual lichenized fungus Lepraria neglecta (Nyl.) Erichsen.</title>
        <authorList>
            <person name="Allen J.L."/>
            <person name="Pfeffer B."/>
        </authorList>
    </citation>
    <scope>NUCLEOTIDE SEQUENCE</scope>
    <source>
        <strain evidence="8">Allen 5258</strain>
    </source>
</reference>
<dbReference type="SUPFAM" id="SSF47336">
    <property type="entry name" value="ACP-like"/>
    <property type="match status" value="4"/>
</dbReference>
<evidence type="ECO:0000256" key="3">
    <source>
        <dbReference type="ARBA" id="ARBA00022553"/>
    </source>
</evidence>
<dbReference type="Gene3D" id="3.30.559.10">
    <property type="entry name" value="Chloramphenicol acetyltransferase-like domain"/>
    <property type="match status" value="4"/>
</dbReference>
<protein>
    <submittedName>
        <fullName evidence="8">NRPS</fullName>
    </submittedName>
</protein>
<dbReference type="InterPro" id="IPR045851">
    <property type="entry name" value="AMP-bd_C_sf"/>
</dbReference>
<dbReference type="SUPFAM" id="SSF56801">
    <property type="entry name" value="Acetyl-CoA synthetase-like"/>
    <property type="match status" value="2"/>
</dbReference>
<dbReference type="Proteomes" id="UP001276659">
    <property type="component" value="Unassembled WGS sequence"/>
</dbReference>
<evidence type="ECO:0000259" key="7">
    <source>
        <dbReference type="PROSITE" id="PS50075"/>
    </source>
</evidence>
<dbReference type="PANTHER" id="PTHR45527">
    <property type="entry name" value="NONRIBOSOMAL PEPTIDE SYNTHETASE"/>
    <property type="match status" value="1"/>
</dbReference>
<dbReference type="Gene3D" id="3.30.300.30">
    <property type="match status" value="2"/>
</dbReference>
<keyword evidence="2" id="KW-0596">Phosphopantetheine</keyword>
<feature type="domain" description="Carrier" evidence="7">
    <location>
        <begin position="3133"/>
        <end position="3206"/>
    </location>
</feature>
<dbReference type="SUPFAM" id="SSF52777">
    <property type="entry name" value="CoA-dependent acyltransferases"/>
    <property type="match status" value="9"/>
</dbReference>
<comment type="pathway">
    <text evidence="1">Siderophore biosynthesis.</text>
</comment>
<dbReference type="InterPro" id="IPR000873">
    <property type="entry name" value="AMP-dep_synth/lig_dom"/>
</dbReference>
<dbReference type="GO" id="GO:0010106">
    <property type="term" value="P:cellular response to iron ion starvation"/>
    <property type="evidence" value="ECO:0007669"/>
    <property type="project" value="UniProtKB-ARBA"/>
</dbReference>
<dbReference type="SMART" id="SM00823">
    <property type="entry name" value="PKS_PP"/>
    <property type="match status" value="3"/>
</dbReference>
<dbReference type="Gene3D" id="1.10.1200.10">
    <property type="entry name" value="ACP-like"/>
    <property type="match status" value="4"/>
</dbReference>
<accession>A0AAD9Z2F3</accession>
<dbReference type="EMBL" id="JASNWA010000009">
    <property type="protein sequence ID" value="KAK3169626.1"/>
    <property type="molecule type" value="Genomic_DNA"/>
</dbReference>
<keyword evidence="4" id="KW-0436">Ligase</keyword>
<dbReference type="Gene3D" id="3.40.50.12780">
    <property type="entry name" value="N-terminal domain of ligase-like"/>
    <property type="match status" value="2"/>
</dbReference>
<feature type="region of interest" description="Disordered" evidence="6">
    <location>
        <begin position="1"/>
        <end position="23"/>
    </location>
</feature>
<dbReference type="InterPro" id="IPR036736">
    <property type="entry name" value="ACP-like_sf"/>
</dbReference>
<dbReference type="InterPro" id="IPR006162">
    <property type="entry name" value="Ppantetheine_attach_site"/>
</dbReference>
<dbReference type="FunFam" id="3.30.300.30:FF:000033">
    <property type="entry name" value="Nonribosomal siderophore peptide synthase SidC"/>
    <property type="match status" value="1"/>
</dbReference>
<keyword evidence="3" id="KW-0597">Phosphoprotein</keyword>
<gene>
    <name evidence="8" type="ORF">OEA41_009010</name>
</gene>
<dbReference type="InterPro" id="IPR009081">
    <property type="entry name" value="PP-bd_ACP"/>
</dbReference>
<dbReference type="FunFam" id="3.30.559.30:FF:000014">
    <property type="entry name" value="Nonribosomal siderophore peptide synthase SidC"/>
    <property type="match status" value="1"/>
</dbReference>
<evidence type="ECO:0000313" key="9">
    <source>
        <dbReference type="Proteomes" id="UP001276659"/>
    </source>
</evidence>
<evidence type="ECO:0000256" key="4">
    <source>
        <dbReference type="ARBA" id="ARBA00022598"/>
    </source>
</evidence>
<comment type="similarity">
    <text evidence="5">Belongs to the NRP synthetase family.</text>
</comment>
<comment type="caution">
    <text evidence="8">The sequence shown here is derived from an EMBL/GenBank/DDBJ whole genome shotgun (WGS) entry which is preliminary data.</text>
</comment>
<dbReference type="Pfam" id="PF00550">
    <property type="entry name" value="PP-binding"/>
    <property type="match status" value="4"/>
</dbReference>
<dbReference type="GO" id="GO:0031169">
    <property type="term" value="P:ferrichrome biosynthetic process"/>
    <property type="evidence" value="ECO:0007669"/>
    <property type="project" value="UniProtKB-ARBA"/>
</dbReference>
<dbReference type="GO" id="GO:0005737">
    <property type="term" value="C:cytoplasm"/>
    <property type="evidence" value="ECO:0007669"/>
    <property type="project" value="TreeGrafter"/>
</dbReference>
<feature type="domain" description="Carrier" evidence="7">
    <location>
        <begin position="2576"/>
        <end position="2649"/>
    </location>
</feature>
<dbReference type="GO" id="GO:0016874">
    <property type="term" value="F:ligase activity"/>
    <property type="evidence" value="ECO:0007669"/>
    <property type="project" value="UniProtKB-KW"/>
</dbReference>
<dbReference type="PROSITE" id="PS00012">
    <property type="entry name" value="PHOSPHOPANTETHEINE"/>
    <property type="match status" value="2"/>
</dbReference>
<dbReference type="Gene3D" id="3.30.559.30">
    <property type="entry name" value="Nonribosomal peptide synthetase, condensation domain"/>
    <property type="match status" value="5"/>
</dbReference>
<dbReference type="CDD" id="cd19542">
    <property type="entry name" value="CT_NRPS-like"/>
    <property type="match status" value="2"/>
</dbReference>
<dbReference type="InterPro" id="IPR042099">
    <property type="entry name" value="ANL_N_sf"/>
</dbReference>
<dbReference type="CDD" id="cd05918">
    <property type="entry name" value="A_NRPS_SidN3_like"/>
    <property type="match status" value="1"/>
</dbReference>
<dbReference type="InterPro" id="IPR023213">
    <property type="entry name" value="CAT-like_dom_sf"/>
</dbReference>
<name>A0AAD9Z2F3_9LECA</name>
<evidence type="ECO:0000256" key="6">
    <source>
        <dbReference type="SAM" id="MobiDB-lite"/>
    </source>
</evidence>
<dbReference type="InterPro" id="IPR020845">
    <property type="entry name" value="AMP-binding_CS"/>
</dbReference>
<proteinExistence type="inferred from homology"/>
<evidence type="ECO:0000313" key="8">
    <source>
        <dbReference type="EMBL" id="KAK3169626.1"/>
    </source>
</evidence>
<evidence type="ECO:0000256" key="5">
    <source>
        <dbReference type="ARBA" id="ARBA00029454"/>
    </source>
</evidence>
<feature type="domain" description="Carrier" evidence="7">
    <location>
        <begin position="2013"/>
        <end position="2089"/>
    </location>
</feature>
<evidence type="ECO:0000256" key="1">
    <source>
        <dbReference type="ARBA" id="ARBA00004924"/>
    </source>
</evidence>
<dbReference type="InterPro" id="IPR020806">
    <property type="entry name" value="PKS_PP-bd"/>
</dbReference>
<dbReference type="InterPro" id="IPR001242">
    <property type="entry name" value="Condensation_dom"/>
</dbReference>